<evidence type="ECO:0000259" key="2">
    <source>
        <dbReference type="SMART" id="SM00065"/>
    </source>
</evidence>
<dbReference type="SUPFAM" id="SSF52091">
    <property type="entry name" value="SpoIIaa-like"/>
    <property type="match status" value="1"/>
</dbReference>
<proteinExistence type="predicted"/>
<dbReference type="EMBL" id="JAVYII010000005">
    <property type="protein sequence ID" value="MDT9594100.1"/>
    <property type="molecule type" value="Genomic_DNA"/>
</dbReference>
<comment type="caution">
    <text evidence="3">The sequence shown here is derived from an EMBL/GenBank/DDBJ whole genome shotgun (WGS) entry which is preliminary data.</text>
</comment>
<feature type="domain" description="GAF" evidence="2">
    <location>
        <begin position="133"/>
        <end position="269"/>
    </location>
</feature>
<dbReference type="RefSeq" id="WP_315733581.1">
    <property type="nucleotide sequence ID" value="NZ_JAVYII010000005.1"/>
</dbReference>
<dbReference type="InterPro" id="IPR036513">
    <property type="entry name" value="STAS_dom_sf"/>
</dbReference>
<feature type="compositionally biased region" description="Low complexity" evidence="1">
    <location>
        <begin position="117"/>
        <end position="126"/>
    </location>
</feature>
<evidence type="ECO:0000256" key="1">
    <source>
        <dbReference type="SAM" id="MobiDB-lite"/>
    </source>
</evidence>
<dbReference type="Pfam" id="PF13185">
    <property type="entry name" value="GAF_2"/>
    <property type="match status" value="1"/>
</dbReference>
<name>A0ABU3PXY0_9ACTN</name>
<accession>A0ABU3PXY0</accession>
<dbReference type="SMART" id="SM00065">
    <property type="entry name" value="GAF"/>
    <property type="match status" value="1"/>
</dbReference>
<dbReference type="InterPro" id="IPR029016">
    <property type="entry name" value="GAF-like_dom_sf"/>
</dbReference>
<feature type="region of interest" description="Disordered" evidence="1">
    <location>
        <begin position="106"/>
        <end position="131"/>
    </location>
</feature>
<dbReference type="Gene3D" id="3.30.450.40">
    <property type="match status" value="1"/>
</dbReference>
<dbReference type="PANTHER" id="PTHR43102:SF2">
    <property type="entry name" value="GAF DOMAIN-CONTAINING PROTEIN"/>
    <property type="match status" value="1"/>
</dbReference>
<protein>
    <submittedName>
        <fullName evidence="3">GAF domain-containing protein</fullName>
    </submittedName>
</protein>
<evidence type="ECO:0000313" key="3">
    <source>
        <dbReference type="EMBL" id="MDT9594100.1"/>
    </source>
</evidence>
<dbReference type="InterPro" id="IPR003018">
    <property type="entry name" value="GAF"/>
</dbReference>
<dbReference type="Proteomes" id="UP001268542">
    <property type="component" value="Unassembled WGS sequence"/>
</dbReference>
<reference evidence="3 4" key="1">
    <citation type="submission" date="2023-08" db="EMBL/GenBank/DDBJ databases">
        <title>Nocardioides seae sp. nov., a bacterium isolated from a soil.</title>
        <authorList>
            <person name="Wang X."/>
        </authorList>
    </citation>
    <scope>NUCLEOTIDE SEQUENCE [LARGE SCALE GENOMIC DNA]</scope>
    <source>
        <strain evidence="3 4">YZH12</strain>
    </source>
</reference>
<evidence type="ECO:0000313" key="4">
    <source>
        <dbReference type="Proteomes" id="UP001268542"/>
    </source>
</evidence>
<dbReference type="PANTHER" id="PTHR43102">
    <property type="entry name" value="SLR1143 PROTEIN"/>
    <property type="match status" value="1"/>
</dbReference>
<dbReference type="Gene3D" id="3.30.750.24">
    <property type="entry name" value="STAS domain"/>
    <property type="match status" value="1"/>
</dbReference>
<keyword evidence="4" id="KW-1185">Reference proteome</keyword>
<dbReference type="SUPFAM" id="SSF55781">
    <property type="entry name" value="GAF domain-like"/>
    <property type="match status" value="1"/>
</dbReference>
<sequence>MMPRVEPVFRFEPMTDVLDVSGSLATPLHAAQLCERLAGATDDHTRSATVDLQRVTSLSTYALAALVGAREATRASGARLDLRAHRGSAAHRELTARGIPLVTGAGTATLPARTPCPARSGSARPRPGGGDSGLRGLLDLAIEVVGSGMAAINLISDTHQHQVAAVGVEPANCLRSDSMCAATVAHGSPVVLADARRDERFHDNPFVDGRIAWVRFYAAFPMRVSTGQTIGTLCLFDERERELTEVQREALAMLAERVVDVIELRARSTEGGRWEHDPAMPLPATALVLHLLGRQLASVPAVADRTVEGTLAAAGSVAAQLEELLVDDEADAPELLGDAG</sequence>
<organism evidence="3 4">
    <name type="scientific">Nocardioides imazamoxiresistens</name>
    <dbReference type="NCBI Taxonomy" id="3231893"/>
    <lineage>
        <taxon>Bacteria</taxon>
        <taxon>Bacillati</taxon>
        <taxon>Actinomycetota</taxon>
        <taxon>Actinomycetes</taxon>
        <taxon>Propionibacteriales</taxon>
        <taxon>Nocardioidaceae</taxon>
        <taxon>Nocardioides</taxon>
    </lineage>
</organism>
<gene>
    <name evidence="3" type="ORF">RDV89_13540</name>
</gene>